<protein>
    <submittedName>
        <fullName evidence="5">Glycoside hydrolase family 1 protein</fullName>
    </submittedName>
</protein>
<evidence type="ECO:0000256" key="1">
    <source>
        <dbReference type="ARBA" id="ARBA00010838"/>
    </source>
</evidence>
<dbReference type="PANTHER" id="PTHR10353">
    <property type="entry name" value="GLYCOSYL HYDROLASE"/>
    <property type="match status" value="1"/>
</dbReference>
<evidence type="ECO:0000256" key="2">
    <source>
        <dbReference type="ARBA" id="ARBA00022801"/>
    </source>
</evidence>
<dbReference type="SUPFAM" id="SSF51445">
    <property type="entry name" value="(Trans)glycosidases"/>
    <property type="match status" value="1"/>
</dbReference>
<gene>
    <name evidence="5" type="ORF">ENN26_05025</name>
</gene>
<dbReference type="InterPro" id="IPR017853">
    <property type="entry name" value="GH"/>
</dbReference>
<evidence type="ECO:0000256" key="4">
    <source>
        <dbReference type="RuleBase" id="RU003690"/>
    </source>
</evidence>
<proteinExistence type="inferred from homology"/>
<comment type="similarity">
    <text evidence="1 4">Belongs to the glycosyl hydrolase 1 family.</text>
</comment>
<comment type="caution">
    <text evidence="5">The sequence shown here is derived from an EMBL/GenBank/DDBJ whole genome shotgun (WGS) entry which is preliminary data.</text>
</comment>
<organism evidence="5">
    <name type="scientific">Thermofilum adornatum</name>
    <dbReference type="NCBI Taxonomy" id="1365176"/>
    <lineage>
        <taxon>Archaea</taxon>
        <taxon>Thermoproteota</taxon>
        <taxon>Thermoprotei</taxon>
        <taxon>Thermofilales</taxon>
        <taxon>Thermofilaceae</taxon>
        <taxon>Thermofilum</taxon>
    </lineage>
</organism>
<dbReference type="GO" id="GO:0005975">
    <property type="term" value="P:carbohydrate metabolic process"/>
    <property type="evidence" value="ECO:0007669"/>
    <property type="project" value="InterPro"/>
</dbReference>
<dbReference type="AlphaFoldDB" id="A0A7C1GBJ3"/>
<dbReference type="PANTHER" id="PTHR10353:SF209">
    <property type="entry name" value="GALACTOLIPID GALACTOSYLTRANSFERASE SFR2, CHLOROPLASTIC"/>
    <property type="match status" value="1"/>
</dbReference>
<name>A0A7C1GBJ3_9CREN</name>
<dbReference type="EMBL" id="DSAY01000092">
    <property type="protein sequence ID" value="HDP15125.1"/>
    <property type="molecule type" value="Genomic_DNA"/>
</dbReference>
<dbReference type="PROSITE" id="PS00653">
    <property type="entry name" value="GLYCOSYL_HYDROL_F1_2"/>
    <property type="match status" value="1"/>
</dbReference>
<accession>A0A7C1GBJ3</accession>
<sequence length="522" mass="59788">MFPKNFLWGVSLAGFQFEMGDPAGEAVDPNTDWYVWVHDKYNIENKIVSGDLPENGIDYWHLYREDHALAQSIGLNAYRLNVEWSRIFPKPTFNVEVGIEEEDGIKTGIDISESDLEKLDELANKEALRHYRDIIMDLRQRNFYVILNLVHFTLPIWLHDPITSRATNAKKGPLGYADPRFPVEFAKFAAYIAKNFGDLVDTWSTFNEPSVVTESGFLTRKGKFPPGIFNFKAYKNAMINIAQAHFLAYHVIKKFDKVKAYPSSEAPASVGIIHNVVPPYPLNTAKKSDIDASRVVHHLHNAWIPNSIVNGWIDLDFDLKQESEEIYEKYKGKLDWMGINYYSRAVVKGKFNILKPLIPFPAYPVLVKGYGFECTPDSQSLAGRPTTNFGWEIYPEGIVEAVKLMKNYNVPLMITENGIADRDDKYRPHYLAIHLKYLEDAIMNKEIQLSGYLHWALTDNYEWADGFRMRFGLIYVDLQTKKRQKRASADVFSKIIAEGTVPDEYVKASKQVFKLGSNTLEA</sequence>
<keyword evidence="2 5" id="KW-0378">Hydrolase</keyword>
<dbReference type="Pfam" id="PF00232">
    <property type="entry name" value="Glyco_hydro_1"/>
    <property type="match status" value="2"/>
</dbReference>
<dbReference type="GO" id="GO:0008422">
    <property type="term" value="F:beta-glucosidase activity"/>
    <property type="evidence" value="ECO:0007669"/>
    <property type="project" value="TreeGrafter"/>
</dbReference>
<dbReference type="Gene3D" id="3.20.20.80">
    <property type="entry name" value="Glycosidases"/>
    <property type="match status" value="1"/>
</dbReference>
<dbReference type="NCBIfam" id="NF041004">
    <property type="entry name" value="Beta_gal_BgaS"/>
    <property type="match status" value="1"/>
</dbReference>
<reference evidence="5" key="1">
    <citation type="journal article" date="2020" name="mSystems">
        <title>Genome- and Community-Level Interaction Insights into Carbon Utilization and Element Cycling Functions of Hydrothermarchaeota in Hydrothermal Sediment.</title>
        <authorList>
            <person name="Zhou Z."/>
            <person name="Liu Y."/>
            <person name="Xu W."/>
            <person name="Pan J."/>
            <person name="Luo Z.H."/>
            <person name="Li M."/>
        </authorList>
    </citation>
    <scope>NUCLEOTIDE SEQUENCE [LARGE SCALE GENOMIC DNA]</scope>
    <source>
        <strain evidence="5">SpSt-116</strain>
    </source>
</reference>
<dbReference type="InterPro" id="IPR053427">
    <property type="entry name" value="Beta-galactosidase"/>
</dbReference>
<dbReference type="InterPro" id="IPR033132">
    <property type="entry name" value="GH_1_N_CS"/>
</dbReference>
<keyword evidence="3" id="KW-0326">Glycosidase</keyword>
<dbReference type="PRINTS" id="PR00131">
    <property type="entry name" value="GLHYDRLASE1"/>
</dbReference>
<evidence type="ECO:0000313" key="5">
    <source>
        <dbReference type="EMBL" id="HDP15125.1"/>
    </source>
</evidence>
<evidence type="ECO:0000256" key="3">
    <source>
        <dbReference type="ARBA" id="ARBA00023295"/>
    </source>
</evidence>
<dbReference type="InterPro" id="IPR001360">
    <property type="entry name" value="Glyco_hydro_1"/>
</dbReference>